<evidence type="ECO:0000313" key="3">
    <source>
        <dbReference type="EMBL" id="CAF3587081.1"/>
    </source>
</evidence>
<keyword evidence="4" id="KW-1185">Reference proteome</keyword>
<name>A0A813SVE5_9BILA</name>
<protein>
    <submittedName>
        <fullName evidence="2">Uncharacterized protein</fullName>
    </submittedName>
</protein>
<feature type="transmembrane region" description="Helical" evidence="1">
    <location>
        <begin position="70"/>
        <end position="95"/>
    </location>
</feature>
<keyword evidence="1" id="KW-1133">Transmembrane helix</keyword>
<dbReference type="EMBL" id="CAJOBC010000444">
    <property type="protein sequence ID" value="CAF3587081.1"/>
    <property type="molecule type" value="Genomic_DNA"/>
</dbReference>
<comment type="caution">
    <text evidence="2">The sequence shown here is derived from an EMBL/GenBank/DDBJ whole genome shotgun (WGS) entry which is preliminary data.</text>
</comment>
<proteinExistence type="predicted"/>
<accession>A0A813SVE5</accession>
<dbReference type="AlphaFoldDB" id="A0A813SVE5"/>
<evidence type="ECO:0000313" key="4">
    <source>
        <dbReference type="Proteomes" id="UP000663829"/>
    </source>
</evidence>
<sequence length="113" mass="13325">MNLIDINTYHSEDIQQFFDYCSTDMTDASFFDHKLLKIVQRCTCSKRDDGTITTNMSCAKVKLFIELIQLMPFISVLLVLADFYIFLLVFFVYVYEKRSLIDYLPMPDEYDIA</sequence>
<dbReference type="Proteomes" id="UP000663829">
    <property type="component" value="Unassembled WGS sequence"/>
</dbReference>
<evidence type="ECO:0000256" key="1">
    <source>
        <dbReference type="SAM" id="Phobius"/>
    </source>
</evidence>
<gene>
    <name evidence="2" type="ORF">GPM918_LOCUS3565</name>
    <name evidence="3" type="ORF">SRO942_LOCUS3565</name>
</gene>
<keyword evidence="1" id="KW-0812">Transmembrane</keyword>
<dbReference type="EMBL" id="CAJNOQ010000444">
    <property type="protein sequence ID" value="CAF0802003.1"/>
    <property type="molecule type" value="Genomic_DNA"/>
</dbReference>
<reference evidence="2" key="1">
    <citation type="submission" date="2021-02" db="EMBL/GenBank/DDBJ databases">
        <authorList>
            <person name="Nowell W R."/>
        </authorList>
    </citation>
    <scope>NUCLEOTIDE SEQUENCE</scope>
</reference>
<dbReference type="OrthoDB" id="10002050at2759"/>
<dbReference type="Proteomes" id="UP000681722">
    <property type="component" value="Unassembled WGS sequence"/>
</dbReference>
<keyword evidence="1" id="KW-0472">Membrane</keyword>
<evidence type="ECO:0000313" key="2">
    <source>
        <dbReference type="EMBL" id="CAF0802003.1"/>
    </source>
</evidence>
<organism evidence="2 4">
    <name type="scientific">Didymodactylos carnosus</name>
    <dbReference type="NCBI Taxonomy" id="1234261"/>
    <lineage>
        <taxon>Eukaryota</taxon>
        <taxon>Metazoa</taxon>
        <taxon>Spiralia</taxon>
        <taxon>Gnathifera</taxon>
        <taxon>Rotifera</taxon>
        <taxon>Eurotatoria</taxon>
        <taxon>Bdelloidea</taxon>
        <taxon>Philodinida</taxon>
        <taxon>Philodinidae</taxon>
        <taxon>Didymodactylos</taxon>
    </lineage>
</organism>